<evidence type="ECO:0000256" key="9">
    <source>
        <dbReference type="ARBA" id="ARBA00023136"/>
    </source>
</evidence>
<feature type="transmembrane region" description="Helical" evidence="12">
    <location>
        <begin position="48"/>
        <end position="73"/>
    </location>
</feature>
<evidence type="ECO:0000256" key="4">
    <source>
        <dbReference type="ARBA" id="ARBA00022692"/>
    </source>
</evidence>
<reference evidence="13" key="1">
    <citation type="submission" date="2024-04" db="EMBL/GenBank/DDBJ databases">
        <authorList>
            <consortium name="Molecular Ecology Group"/>
        </authorList>
    </citation>
    <scope>NUCLEOTIDE SEQUENCE</scope>
</reference>
<evidence type="ECO:0000256" key="7">
    <source>
        <dbReference type="ARBA" id="ARBA00023002"/>
    </source>
</evidence>
<evidence type="ECO:0000256" key="8">
    <source>
        <dbReference type="ARBA" id="ARBA00023098"/>
    </source>
</evidence>
<keyword evidence="3 11" id="KW-0444">Lipid biosynthesis</keyword>
<dbReference type="InterPro" id="IPR015876">
    <property type="entry name" value="Acyl-CoA_DS"/>
</dbReference>
<dbReference type="GO" id="GO:0005506">
    <property type="term" value="F:iron ion binding"/>
    <property type="evidence" value="ECO:0007669"/>
    <property type="project" value="TreeGrafter"/>
</dbReference>
<proteinExistence type="inferred from homology"/>
<gene>
    <name evidence="13" type="ORF">LPLAT_LOCUS14255</name>
</gene>
<dbReference type="Proteomes" id="UP001497644">
    <property type="component" value="Chromosome 9"/>
</dbReference>
<dbReference type="PRINTS" id="PR00075">
    <property type="entry name" value="FACDDSATRASE"/>
</dbReference>
<keyword evidence="10 11" id="KW-0275">Fatty acid biosynthesis</keyword>
<evidence type="ECO:0000313" key="14">
    <source>
        <dbReference type="Proteomes" id="UP001497644"/>
    </source>
</evidence>
<feature type="transmembrane region" description="Helical" evidence="12">
    <location>
        <begin position="166"/>
        <end position="184"/>
    </location>
</feature>
<keyword evidence="8" id="KW-0443">Lipid metabolism</keyword>
<accession>A0AAV2P9A0</accession>
<dbReference type="GO" id="GO:0006636">
    <property type="term" value="P:unsaturated fatty acid biosynthetic process"/>
    <property type="evidence" value="ECO:0007669"/>
    <property type="project" value="TreeGrafter"/>
</dbReference>
<dbReference type="AlphaFoldDB" id="A0AAV2P9A0"/>
<evidence type="ECO:0000256" key="6">
    <source>
        <dbReference type="ARBA" id="ARBA00022989"/>
    </source>
</evidence>
<evidence type="ECO:0000256" key="5">
    <source>
        <dbReference type="ARBA" id="ARBA00022832"/>
    </source>
</evidence>
<organism evidence="13 14">
    <name type="scientific">Lasius platythorax</name>
    <dbReference type="NCBI Taxonomy" id="488582"/>
    <lineage>
        <taxon>Eukaryota</taxon>
        <taxon>Metazoa</taxon>
        <taxon>Ecdysozoa</taxon>
        <taxon>Arthropoda</taxon>
        <taxon>Hexapoda</taxon>
        <taxon>Insecta</taxon>
        <taxon>Pterygota</taxon>
        <taxon>Neoptera</taxon>
        <taxon>Endopterygota</taxon>
        <taxon>Hymenoptera</taxon>
        <taxon>Apocrita</taxon>
        <taxon>Aculeata</taxon>
        <taxon>Formicoidea</taxon>
        <taxon>Formicidae</taxon>
        <taxon>Formicinae</taxon>
        <taxon>Lasius</taxon>
        <taxon>Lasius</taxon>
    </lineage>
</organism>
<evidence type="ECO:0000256" key="11">
    <source>
        <dbReference type="RuleBase" id="RU000581"/>
    </source>
</evidence>
<evidence type="ECO:0000313" key="13">
    <source>
        <dbReference type="EMBL" id="CAL1689307.1"/>
    </source>
</evidence>
<keyword evidence="14" id="KW-1185">Reference proteome</keyword>
<evidence type="ECO:0000256" key="10">
    <source>
        <dbReference type="ARBA" id="ARBA00023160"/>
    </source>
</evidence>
<dbReference type="PANTHER" id="PTHR11351">
    <property type="entry name" value="ACYL-COA DESATURASE"/>
    <property type="match status" value="1"/>
</dbReference>
<dbReference type="EMBL" id="OZ034832">
    <property type="protein sequence ID" value="CAL1689307.1"/>
    <property type="molecule type" value="Genomic_DNA"/>
</dbReference>
<name>A0AAV2P9A0_9HYME</name>
<comment type="similarity">
    <text evidence="2 11">Belongs to the fatty acid desaturase type 1 family.</text>
</comment>
<feature type="transmembrane region" description="Helical" evidence="12">
    <location>
        <begin position="196"/>
        <end position="220"/>
    </location>
</feature>
<dbReference type="PANTHER" id="PTHR11351:SF26">
    <property type="entry name" value="FATTY ACID DESATURASE DOMAIN-CONTAINING PROTEIN"/>
    <property type="match status" value="1"/>
</dbReference>
<comment type="cofactor">
    <cofactor evidence="11">
        <name>Fe(2+)</name>
        <dbReference type="ChEBI" id="CHEBI:29033"/>
    </cofactor>
</comment>
<dbReference type="GO" id="GO:0004768">
    <property type="term" value="F:stearoyl-CoA 9-desaturase activity"/>
    <property type="evidence" value="ECO:0007669"/>
    <property type="project" value="TreeGrafter"/>
</dbReference>
<evidence type="ECO:0000256" key="3">
    <source>
        <dbReference type="ARBA" id="ARBA00022516"/>
    </source>
</evidence>
<evidence type="ECO:0000256" key="1">
    <source>
        <dbReference type="ARBA" id="ARBA00004141"/>
    </source>
</evidence>
<protein>
    <recommendedName>
        <fullName evidence="15">Acyl-CoA Delta(11) desaturase</fullName>
    </recommendedName>
</protein>
<keyword evidence="5" id="KW-0276">Fatty acid metabolism</keyword>
<comment type="domain">
    <text evidence="11">The histidine box domains are involved in binding the catalytic metal ions.</text>
</comment>
<sequence length="329" mass="38466">MKEIKEENSTNNEMGKRSVRWAVVLFYVYLHVLGITGILFLFTRANWITVFYFSFLVTISSIGLTAGAHRLYAHETFVATWQLKLFIMLSHTLAGVGPIQDWVFWHRMHHKYYCTERDPYNHKKGFFYSHFISNLLSAPSDIETYARDIDMRDIETDGYVWTQRKLYWILFIVFGLLLPINAPVEYWGESLANSFLIIGAARLMITTNISWLVNSALLVWGLEKGAKFPVDDNSVFFLSKSYWLNYHYVLPWDWKNDEFGTYETGFATFIVKMWRELGFINEMKTATTDDVRNALCKIATSETTLKEALAEIQKNAEAIAYREKLMFHH</sequence>
<evidence type="ECO:0000256" key="2">
    <source>
        <dbReference type="ARBA" id="ARBA00009295"/>
    </source>
</evidence>
<evidence type="ECO:0000256" key="12">
    <source>
        <dbReference type="SAM" id="Phobius"/>
    </source>
</evidence>
<keyword evidence="7 11" id="KW-0560">Oxidoreductase</keyword>
<evidence type="ECO:0008006" key="15">
    <source>
        <dbReference type="Google" id="ProtNLM"/>
    </source>
</evidence>
<feature type="transmembrane region" description="Helical" evidence="12">
    <location>
        <begin position="21"/>
        <end position="42"/>
    </location>
</feature>
<keyword evidence="6 12" id="KW-1133">Transmembrane helix</keyword>
<comment type="subcellular location">
    <subcellularLocation>
        <location evidence="1">Membrane</location>
        <topology evidence="1">Multi-pass membrane protein</topology>
    </subcellularLocation>
</comment>
<dbReference type="GO" id="GO:0005789">
    <property type="term" value="C:endoplasmic reticulum membrane"/>
    <property type="evidence" value="ECO:0007669"/>
    <property type="project" value="TreeGrafter"/>
</dbReference>
<keyword evidence="4 11" id="KW-0812">Transmembrane</keyword>
<keyword evidence="9 12" id="KW-0472">Membrane</keyword>